<gene>
    <name evidence="2" type="ORF">J4H92_03020</name>
</gene>
<organism evidence="2 3">
    <name type="scientific">Leucobacter weissii</name>
    <dbReference type="NCBI Taxonomy" id="1983706"/>
    <lineage>
        <taxon>Bacteria</taxon>
        <taxon>Bacillati</taxon>
        <taxon>Actinomycetota</taxon>
        <taxon>Actinomycetes</taxon>
        <taxon>Micrococcales</taxon>
        <taxon>Microbacteriaceae</taxon>
        <taxon>Leucobacter</taxon>
    </lineage>
</organism>
<proteinExistence type="predicted"/>
<dbReference type="Gene3D" id="2.60.40.2700">
    <property type="match status" value="1"/>
</dbReference>
<protein>
    <submittedName>
        <fullName evidence="2">Uncharacterized protein</fullName>
    </submittedName>
</protein>
<dbReference type="SUPFAM" id="SSF82171">
    <property type="entry name" value="DPP6 N-terminal domain-like"/>
    <property type="match status" value="1"/>
</dbReference>
<dbReference type="RefSeq" id="WP_208095774.1">
    <property type="nucleotide sequence ID" value="NZ_JAGDYM010000004.1"/>
</dbReference>
<accession>A0A939MHA8</accession>
<keyword evidence="3" id="KW-1185">Reference proteome</keyword>
<reference evidence="2" key="1">
    <citation type="submission" date="2021-03" db="EMBL/GenBank/DDBJ databases">
        <title>Leucobacter chromiisoli sp. nov., isolated from chromium-containing soil of chemical plant.</title>
        <authorList>
            <person name="Xu Z."/>
        </authorList>
    </citation>
    <scope>NUCLEOTIDE SEQUENCE</scope>
    <source>
        <strain evidence="2">S27</strain>
    </source>
</reference>
<dbReference type="Proteomes" id="UP000664382">
    <property type="component" value="Unassembled WGS sequence"/>
</dbReference>
<evidence type="ECO:0000256" key="1">
    <source>
        <dbReference type="SAM" id="SignalP"/>
    </source>
</evidence>
<evidence type="ECO:0000313" key="3">
    <source>
        <dbReference type="Proteomes" id="UP000664382"/>
    </source>
</evidence>
<feature type="signal peptide" evidence="1">
    <location>
        <begin position="1"/>
        <end position="27"/>
    </location>
</feature>
<sequence length="424" mass="44201">MRSLIAKSLVACLAVGVLTAAPAAASAAAAPPQVSYIDGGKIWVSTLDGKHKRAISGAAPTGRKWTEQTQSDDGWIFGVARKPASFGAGAPTRLWKPNGAVAVRSSLGYDPSMASAAVPVDLALTTGGRQVAYTYSYLQYAYPVSNLYQGTWVTNTANSSLTPINISNLLGTSVMGSRLFGVDANSDDALVQDPAGVFSPDFAPWFSLPGLYDVDVSADGRTVAVSFETGSSGDTKELGFIKTAGLGGAITAECLVPTAGGVTDFSLSPDGSWISWVDSRGLLAARTPASPATSCTLVKPVLISKTGSFPSIGATQLATSKNGATPKRKTIPSGWIAKWPKKSSTPKVGKVVKVGKPTLSKAGKKAGLRVSYRWYASGKTIKGATKQKLRIAKKLRNKKITVKVTVSKTGYTSKSKTVKFGKAR</sequence>
<evidence type="ECO:0000313" key="2">
    <source>
        <dbReference type="EMBL" id="MBO1900918.1"/>
    </source>
</evidence>
<keyword evidence="1" id="KW-0732">Signal</keyword>
<name>A0A939MHA8_9MICO</name>
<dbReference type="EMBL" id="JAGDYM010000004">
    <property type="protein sequence ID" value="MBO1900918.1"/>
    <property type="molecule type" value="Genomic_DNA"/>
</dbReference>
<dbReference type="AlphaFoldDB" id="A0A939MHA8"/>
<comment type="caution">
    <text evidence="2">The sequence shown here is derived from an EMBL/GenBank/DDBJ whole genome shotgun (WGS) entry which is preliminary data.</text>
</comment>
<feature type="chain" id="PRO_5037038061" evidence="1">
    <location>
        <begin position="28"/>
        <end position="424"/>
    </location>
</feature>